<organism evidence="3 4">
    <name type="scientific">Limobrevibacterium gyesilva</name>
    <dbReference type="NCBI Taxonomy" id="2991712"/>
    <lineage>
        <taxon>Bacteria</taxon>
        <taxon>Pseudomonadati</taxon>
        <taxon>Pseudomonadota</taxon>
        <taxon>Alphaproteobacteria</taxon>
        <taxon>Acetobacterales</taxon>
        <taxon>Acetobacteraceae</taxon>
        <taxon>Limobrevibacterium</taxon>
    </lineage>
</organism>
<dbReference type="InterPro" id="IPR001387">
    <property type="entry name" value="Cro/C1-type_HTH"/>
</dbReference>
<dbReference type="InterPro" id="IPR010982">
    <property type="entry name" value="Lambda_DNA-bd_dom_sf"/>
</dbReference>
<dbReference type="EMBL" id="JAPDNT010000036">
    <property type="protein sequence ID" value="MCW3477403.1"/>
    <property type="molecule type" value="Genomic_DNA"/>
</dbReference>
<evidence type="ECO:0000259" key="2">
    <source>
        <dbReference type="PROSITE" id="PS50943"/>
    </source>
</evidence>
<evidence type="ECO:0000313" key="4">
    <source>
        <dbReference type="Proteomes" id="UP001165679"/>
    </source>
</evidence>
<reference evidence="3" key="1">
    <citation type="submission" date="2022-09" db="EMBL/GenBank/DDBJ databases">
        <title>Rhodovastum sp. nov. RN2-1 isolated from soil in Seongnam, South Korea.</title>
        <authorList>
            <person name="Le N.T."/>
        </authorList>
    </citation>
    <scope>NUCLEOTIDE SEQUENCE</scope>
    <source>
        <strain evidence="3">RN2-1</strain>
    </source>
</reference>
<feature type="region of interest" description="Disordered" evidence="1">
    <location>
        <begin position="97"/>
        <end position="123"/>
    </location>
</feature>
<comment type="caution">
    <text evidence="3">The sequence shown here is derived from an EMBL/GenBank/DDBJ whole genome shotgun (WGS) entry which is preliminary data.</text>
</comment>
<dbReference type="PROSITE" id="PS50943">
    <property type="entry name" value="HTH_CROC1"/>
    <property type="match status" value="1"/>
</dbReference>
<sequence>MDAKHPDPIMSHVLAGFGARLRDARVAAGYNNQAAFARLLGISAYRYNNWEQERHPPPPAYLAILKQRFGIGADWILSGDYDALSSRTRDALMQNVIKPPGPMRVGDDTDAPASVRTIPSPDV</sequence>
<proteinExistence type="predicted"/>
<keyword evidence="4" id="KW-1185">Reference proteome</keyword>
<dbReference type="SUPFAM" id="SSF47413">
    <property type="entry name" value="lambda repressor-like DNA-binding domains"/>
    <property type="match status" value="1"/>
</dbReference>
<name>A0AA41YS98_9PROT</name>
<dbReference type="AlphaFoldDB" id="A0AA41YS98"/>
<evidence type="ECO:0000313" key="3">
    <source>
        <dbReference type="EMBL" id="MCW3477403.1"/>
    </source>
</evidence>
<evidence type="ECO:0000256" key="1">
    <source>
        <dbReference type="SAM" id="MobiDB-lite"/>
    </source>
</evidence>
<dbReference type="Pfam" id="PF12844">
    <property type="entry name" value="HTH_19"/>
    <property type="match status" value="1"/>
</dbReference>
<reference evidence="3" key="2">
    <citation type="submission" date="2022-10" db="EMBL/GenBank/DDBJ databases">
        <authorList>
            <person name="Trinh H.N."/>
        </authorList>
    </citation>
    <scope>NUCLEOTIDE SEQUENCE</scope>
    <source>
        <strain evidence="3">RN2-1</strain>
    </source>
</reference>
<dbReference type="Proteomes" id="UP001165679">
    <property type="component" value="Unassembled WGS sequence"/>
</dbReference>
<protein>
    <submittedName>
        <fullName evidence="3">Helix-turn-helix domain-containing protein</fullName>
    </submittedName>
</protein>
<feature type="domain" description="HTH cro/C1-type" evidence="2">
    <location>
        <begin position="21"/>
        <end position="76"/>
    </location>
</feature>
<dbReference type="RefSeq" id="WP_264716351.1">
    <property type="nucleotide sequence ID" value="NZ_JAPDNT010000036.1"/>
</dbReference>
<accession>A0AA41YS98</accession>
<dbReference type="SMART" id="SM00530">
    <property type="entry name" value="HTH_XRE"/>
    <property type="match status" value="1"/>
</dbReference>
<dbReference type="CDD" id="cd00093">
    <property type="entry name" value="HTH_XRE"/>
    <property type="match status" value="1"/>
</dbReference>
<dbReference type="Gene3D" id="1.10.260.40">
    <property type="entry name" value="lambda repressor-like DNA-binding domains"/>
    <property type="match status" value="1"/>
</dbReference>
<dbReference type="GO" id="GO:0003677">
    <property type="term" value="F:DNA binding"/>
    <property type="evidence" value="ECO:0007669"/>
    <property type="project" value="InterPro"/>
</dbReference>
<gene>
    <name evidence="3" type="ORF">OL599_22800</name>
</gene>